<accession>A0ABX3A1M7</accession>
<keyword evidence="2" id="KW-1185">Reference proteome</keyword>
<organism evidence="1 2">
    <name type="scientific">Piscirickettsia litoralis</name>
    <dbReference type="NCBI Taxonomy" id="1891921"/>
    <lineage>
        <taxon>Bacteria</taxon>
        <taxon>Pseudomonadati</taxon>
        <taxon>Pseudomonadota</taxon>
        <taxon>Gammaproteobacteria</taxon>
        <taxon>Thiotrichales</taxon>
        <taxon>Piscirickettsiaceae</taxon>
        <taxon>Piscirickettsia</taxon>
    </lineage>
</organism>
<sequence>MALTGSSIFNSNGNAITLNDTVNGTQNLTLNAGSGAVTLSSTLGNSNRLGVLSITGSAINANNNITANQMTFTGPVVTAAGTFTYDSNSNNIDFTNTLTGADTNLILNAGAGGDVTFANAVSLESLNTSANLANVGSNITTDSGGITFSSPVTLTGNSTFNSTNSPIVLDAVNGTKTFTLNAGTSTVALNNPIGASTRLGALDITGSAGITINTASIKAAQMDMNSPVTLAATTTLDSNGNAINLDDTVNATAAGVQGLTLSGGAGAVTLTGALGNCHSFGSFECDWQCH</sequence>
<evidence type="ECO:0000313" key="1">
    <source>
        <dbReference type="EMBL" id="ODN42348.1"/>
    </source>
</evidence>
<comment type="caution">
    <text evidence="1">The sequence shown here is derived from an EMBL/GenBank/DDBJ whole genome shotgun (WGS) entry which is preliminary data.</text>
</comment>
<protein>
    <submittedName>
        <fullName evidence="1">Uncharacterized protein</fullName>
    </submittedName>
</protein>
<dbReference type="Proteomes" id="UP000094329">
    <property type="component" value="Unassembled WGS sequence"/>
</dbReference>
<proteinExistence type="predicted"/>
<name>A0ABX3A1M7_9GAMM</name>
<reference evidence="1 2" key="1">
    <citation type="submission" date="2016-08" db="EMBL/GenBank/DDBJ databases">
        <title>Draft genome sequence of Candidatus Piscirickettsia litoralis, from seawater.</title>
        <authorList>
            <person name="Wan X."/>
            <person name="Lee A.J."/>
            <person name="Hou S."/>
            <person name="Donachie S.P."/>
        </authorList>
    </citation>
    <scope>NUCLEOTIDE SEQUENCE [LARGE SCALE GENOMIC DNA]</scope>
    <source>
        <strain evidence="1 2">Y2</strain>
    </source>
</reference>
<gene>
    <name evidence="1" type="ORF">BGC07_04625</name>
</gene>
<evidence type="ECO:0000313" key="2">
    <source>
        <dbReference type="Proteomes" id="UP000094329"/>
    </source>
</evidence>
<dbReference type="EMBL" id="MDTU01000001">
    <property type="protein sequence ID" value="ODN42348.1"/>
    <property type="molecule type" value="Genomic_DNA"/>
</dbReference>